<gene>
    <name evidence="1" type="ORF">H0G86_000001</name>
</gene>
<dbReference type="AlphaFoldDB" id="A0A8G0L3P7"/>
<reference evidence="1 2" key="1">
    <citation type="journal article" date="2021" name="BMC Genomics">
        <title>Telomere-to-telomere genome assembly of asparaginase-producing Trichoderma simmonsii.</title>
        <authorList>
            <person name="Chung D."/>
            <person name="Kwon Y.M."/>
            <person name="Yang Y."/>
        </authorList>
    </citation>
    <scope>NUCLEOTIDE SEQUENCE [LARGE SCALE GENOMIC DNA]</scope>
    <source>
        <strain evidence="1 2">GH-Sj1</strain>
    </source>
</reference>
<protein>
    <submittedName>
        <fullName evidence="1">S-adenosyl-L-methionine-dependent N-methyltransferase</fullName>
    </submittedName>
</protein>
<dbReference type="EMBL" id="CP075864">
    <property type="protein sequence ID" value="QYS92590.1"/>
    <property type="molecule type" value="Genomic_DNA"/>
</dbReference>
<dbReference type="Proteomes" id="UP000826661">
    <property type="component" value="Chromosome I"/>
</dbReference>
<proteinExistence type="predicted"/>
<evidence type="ECO:0000313" key="1">
    <source>
        <dbReference type="EMBL" id="QYS92590.1"/>
    </source>
</evidence>
<organism evidence="1 2">
    <name type="scientific">Trichoderma simmonsii</name>
    <dbReference type="NCBI Taxonomy" id="1491479"/>
    <lineage>
        <taxon>Eukaryota</taxon>
        <taxon>Fungi</taxon>
        <taxon>Dikarya</taxon>
        <taxon>Ascomycota</taxon>
        <taxon>Pezizomycotina</taxon>
        <taxon>Sordariomycetes</taxon>
        <taxon>Hypocreomycetidae</taxon>
        <taxon>Hypocreales</taxon>
        <taxon>Hypocreaceae</taxon>
        <taxon>Trichoderma</taxon>
    </lineage>
</organism>
<sequence length="76" mass="8388">MQAKGLAIISKEEALAALDSIFSLESDYVAVVRVLELKKGDLPRHPVLWDITPQTGDEKITQTSYPEYAVATVAWV</sequence>
<accession>A0A8G0L3P7</accession>
<keyword evidence="2" id="KW-1185">Reference proteome</keyword>
<evidence type="ECO:0000313" key="2">
    <source>
        <dbReference type="Proteomes" id="UP000826661"/>
    </source>
</evidence>
<name>A0A8G0L3P7_9HYPO</name>